<dbReference type="PANTHER" id="PTHR28069">
    <property type="entry name" value="GH20023P"/>
    <property type="match status" value="1"/>
</dbReference>
<reference evidence="3 4" key="1">
    <citation type="submission" date="2017-01" db="EMBL/GenBank/DDBJ databases">
        <authorList>
            <person name="Mah S.A."/>
            <person name="Swanson W.J."/>
            <person name="Moy G.W."/>
            <person name="Vacquier V.D."/>
        </authorList>
    </citation>
    <scope>NUCLEOTIDE SEQUENCE [LARGE SCALE GENOMIC DNA]</scope>
    <source>
        <strain evidence="3 4">GSMNP</strain>
    </source>
</reference>
<organism evidence="3 4">
    <name type="scientific">Smittium culicis</name>
    <dbReference type="NCBI Taxonomy" id="133412"/>
    <lineage>
        <taxon>Eukaryota</taxon>
        <taxon>Fungi</taxon>
        <taxon>Fungi incertae sedis</taxon>
        <taxon>Zoopagomycota</taxon>
        <taxon>Kickxellomycotina</taxon>
        <taxon>Harpellomycetes</taxon>
        <taxon>Harpellales</taxon>
        <taxon>Legeriomycetaceae</taxon>
        <taxon>Smittium</taxon>
    </lineage>
</organism>
<keyword evidence="4" id="KW-1185">Reference proteome</keyword>
<name>A0A1R1YI73_9FUNG</name>
<comment type="caution">
    <text evidence="3">The sequence shown here is derived from an EMBL/GenBank/DDBJ whole genome shotgun (WGS) entry which is preliminary data.</text>
</comment>
<evidence type="ECO:0000313" key="4">
    <source>
        <dbReference type="Proteomes" id="UP000187283"/>
    </source>
</evidence>
<sequence length="456" mass="51944">MNSQRISLNIPKSISRAALIRSAHPRSYIRYAAPKPAQILSRQYFSFKNLFKKKDSKPIINSSLILDENNLFHPLSKSPIKAIVEKGKTITEFGVCPVCEEECNSASENTSGNSPGKQAHKHKPTFECPDCGYPTHCSEEHWKKDLHHKKEVCGYLRTANEDEHDLRSGRRMVEFEFPSSQPQEMVVNFSNWDTFFYTRNFSTIKNNRALNHVSKILTYPITIGAILHSYSPFTRSNGLTNEGVKSLTALKTTVKEHDLARFDKNLASQITPIRIFILGARSEAMLPPLVYLQLHYLFPQTLINIYFVGPECIPSTDETRSTVSISSKLSLKYYKGLFHDLIWSFAPFDPYNDIFFMFNPGVGHPVTHSQWKPSIEKLLETKCAIFGTGFSQTDLDNDTNTLTSEHGDKLDWLLTPTKNPFSSLKKDFGLNDLRVWAMSNYGIYGFRGKLYEVKST</sequence>
<proteinExistence type="predicted"/>
<feature type="domain" description="Mitochondrial splicing suppressor 51-like C-terminal" evidence="2">
    <location>
        <begin position="261"/>
        <end position="425"/>
    </location>
</feature>
<accession>A0A1R1YI73</accession>
<dbReference type="Proteomes" id="UP000187283">
    <property type="component" value="Unassembled WGS sequence"/>
</dbReference>
<dbReference type="STRING" id="133412.A0A1R1YI73"/>
<feature type="domain" description="Mitochondrial splicing suppressor 51 zinc-finger" evidence="1">
    <location>
        <begin position="96"/>
        <end position="166"/>
    </location>
</feature>
<dbReference type="AlphaFoldDB" id="A0A1R1YI73"/>
<gene>
    <name evidence="3" type="ORF">AYI70_g26</name>
</gene>
<evidence type="ECO:0000313" key="3">
    <source>
        <dbReference type="EMBL" id="OMJ26599.1"/>
    </source>
</evidence>
<dbReference type="Pfam" id="PF13824">
    <property type="entry name" value="zf-Mss51"/>
    <property type="match status" value="1"/>
</dbReference>
<dbReference type="InterPro" id="IPR046824">
    <property type="entry name" value="Mss51-like_C"/>
</dbReference>
<dbReference type="InterPro" id="IPR032717">
    <property type="entry name" value="Mss51_Znf"/>
</dbReference>
<dbReference type="EMBL" id="LSSN01000002">
    <property type="protein sequence ID" value="OMJ26599.1"/>
    <property type="molecule type" value="Genomic_DNA"/>
</dbReference>
<dbReference type="Pfam" id="PF20179">
    <property type="entry name" value="MSS51_C"/>
    <property type="match status" value="1"/>
</dbReference>
<dbReference type="PANTHER" id="PTHR28069:SF1">
    <property type="entry name" value="PROTEIN MSS51, MITOCHONDRIAL"/>
    <property type="match status" value="1"/>
</dbReference>
<evidence type="ECO:0000259" key="1">
    <source>
        <dbReference type="Pfam" id="PF13824"/>
    </source>
</evidence>
<evidence type="ECO:0000259" key="2">
    <source>
        <dbReference type="Pfam" id="PF20179"/>
    </source>
</evidence>
<protein>
    <submittedName>
        <fullName evidence="3">Protein MSS51, mitochondrial</fullName>
    </submittedName>
</protein>
<dbReference type="OrthoDB" id="5282002at2759"/>